<evidence type="ECO:0000259" key="1">
    <source>
        <dbReference type="Pfam" id="PF11738"/>
    </source>
</evidence>
<dbReference type="Pfam" id="PF13739">
    <property type="entry name" value="PdaC"/>
    <property type="match status" value="1"/>
</dbReference>
<dbReference type="RefSeq" id="WP_072987034.1">
    <property type="nucleotide sequence ID" value="NZ_FQYU01000001.1"/>
</dbReference>
<name>A0A1M6AVT1_9FLAO</name>
<dbReference type="InterPro" id="IPR037126">
    <property type="entry name" value="PdaC/RsiV-like_sf"/>
</dbReference>
<dbReference type="EMBL" id="FQYU01000001">
    <property type="protein sequence ID" value="SHI40438.1"/>
    <property type="molecule type" value="Genomic_DNA"/>
</dbReference>
<dbReference type="Gene3D" id="3.30.565.40">
    <property type="entry name" value="Fervidobacterium nodosum Rt17-B1 like"/>
    <property type="match status" value="1"/>
</dbReference>
<feature type="domain" description="Deacetylase PdaC" evidence="2">
    <location>
        <begin position="36"/>
        <end position="138"/>
    </location>
</feature>
<dbReference type="InterPro" id="IPR025303">
    <property type="entry name" value="PdaC"/>
</dbReference>
<gene>
    <name evidence="3" type="ORF">SAMN04488513_101196</name>
</gene>
<dbReference type="Proteomes" id="UP000184543">
    <property type="component" value="Unassembled WGS sequence"/>
</dbReference>
<dbReference type="Pfam" id="PF11738">
    <property type="entry name" value="DUF3298"/>
    <property type="match status" value="1"/>
</dbReference>
<feature type="domain" description="DUF3298" evidence="1">
    <location>
        <begin position="159"/>
        <end position="235"/>
    </location>
</feature>
<dbReference type="PROSITE" id="PS51257">
    <property type="entry name" value="PROKAR_LIPOPROTEIN"/>
    <property type="match status" value="1"/>
</dbReference>
<sequence>MRIHTTALLLLVFLIGCQEERNLTFETLDLDETRCSECPEVVIHIPKAVGKSKVGQTVNTALQEEIIEILNYDDEVEASSIKEAVKSFSQGYWEIKKLYPEEASVWEATIKGAVSYEDDELLTIELDSYLFTGGAHGYSSKRYLNFDKVKGKELENRELFRDRKEFEAFAEQKFRSQENIPLDGPINSTGFMFESDTFHLPENIGFTEAGIKLLYNPYEVASYADGPIEIILPFEDIAPFLVKKARL</sequence>
<protein>
    <recommendedName>
        <fullName evidence="5">Deacetylase PdaC domain-containing protein</fullName>
    </recommendedName>
</protein>
<evidence type="ECO:0000313" key="4">
    <source>
        <dbReference type="Proteomes" id="UP000184543"/>
    </source>
</evidence>
<accession>A0A1M6AVT1</accession>
<proteinExistence type="predicted"/>
<evidence type="ECO:0000313" key="3">
    <source>
        <dbReference type="EMBL" id="SHI40438.1"/>
    </source>
</evidence>
<dbReference type="STRING" id="192903.SAMN04488513_101196"/>
<evidence type="ECO:0000259" key="2">
    <source>
        <dbReference type="Pfam" id="PF13739"/>
    </source>
</evidence>
<keyword evidence="4" id="KW-1185">Reference proteome</keyword>
<organism evidence="3 4">
    <name type="scientific">Pseudozobellia thermophila</name>
    <dbReference type="NCBI Taxonomy" id="192903"/>
    <lineage>
        <taxon>Bacteria</taxon>
        <taxon>Pseudomonadati</taxon>
        <taxon>Bacteroidota</taxon>
        <taxon>Flavobacteriia</taxon>
        <taxon>Flavobacteriales</taxon>
        <taxon>Flavobacteriaceae</taxon>
        <taxon>Pseudozobellia</taxon>
    </lineage>
</organism>
<dbReference type="AlphaFoldDB" id="A0A1M6AVT1"/>
<dbReference type="InterPro" id="IPR021729">
    <property type="entry name" value="DUF3298"/>
</dbReference>
<dbReference type="OrthoDB" id="594879at2"/>
<dbReference type="Gene3D" id="3.90.640.20">
    <property type="entry name" value="Heat-shock cognate protein, ATPase"/>
    <property type="match status" value="1"/>
</dbReference>
<evidence type="ECO:0008006" key="5">
    <source>
        <dbReference type="Google" id="ProtNLM"/>
    </source>
</evidence>
<reference evidence="4" key="1">
    <citation type="submission" date="2016-11" db="EMBL/GenBank/DDBJ databases">
        <authorList>
            <person name="Varghese N."/>
            <person name="Submissions S."/>
        </authorList>
    </citation>
    <scope>NUCLEOTIDE SEQUENCE [LARGE SCALE GENOMIC DNA]</scope>
    <source>
        <strain evidence="4">DSM 19858</strain>
    </source>
</reference>